<proteinExistence type="predicted"/>
<dbReference type="VEuPathDB" id="FungiDB:KRP23_9983"/>
<dbReference type="eggNOG" id="ENOG502RFBJ">
    <property type="taxonomic scope" value="Eukaryota"/>
</dbReference>
<dbReference type="Proteomes" id="UP000005238">
    <property type="component" value="Unassembled WGS sequence"/>
</dbReference>
<sequence length="149" mass="15646">MRLAQVVLTTLVVLLSIVGNFAATTATTNEIASTGSSTLKTTKVNATTSRIEITSKNATATIASLRQFLAIQLLNRTSTAAEERAVSTSGAGARIGAGGTVVSTSTSGGKTVTVTIYNNNGLLQKIQRWWKKLFGGSSSTRRLRQPTMP</sequence>
<protein>
    <recommendedName>
        <fullName evidence="4">RxLR effector protein</fullName>
    </recommendedName>
</protein>
<name>H3GD56_PHYRM</name>
<dbReference type="InParanoid" id="H3GD56"/>
<dbReference type="OMA" id="TKNQFTI"/>
<organism evidence="2 3">
    <name type="scientific">Phytophthora ramorum</name>
    <name type="common">Sudden oak death agent</name>
    <dbReference type="NCBI Taxonomy" id="164328"/>
    <lineage>
        <taxon>Eukaryota</taxon>
        <taxon>Sar</taxon>
        <taxon>Stramenopiles</taxon>
        <taxon>Oomycota</taxon>
        <taxon>Peronosporomycetes</taxon>
        <taxon>Peronosporales</taxon>
        <taxon>Peronosporaceae</taxon>
        <taxon>Phytophthora</taxon>
    </lineage>
</organism>
<reference evidence="2" key="2">
    <citation type="submission" date="2015-06" db="UniProtKB">
        <authorList>
            <consortium name="EnsemblProtists"/>
        </authorList>
    </citation>
    <scope>IDENTIFICATION</scope>
    <source>
        <strain evidence="2">Pr102</strain>
    </source>
</reference>
<dbReference type="OrthoDB" id="127426at2759"/>
<dbReference type="HOGENOM" id="CLU_137650_0_0_1"/>
<evidence type="ECO:0000313" key="2">
    <source>
        <dbReference type="EnsemblProtists" id="Phyra73469"/>
    </source>
</evidence>
<evidence type="ECO:0000313" key="3">
    <source>
        <dbReference type="Proteomes" id="UP000005238"/>
    </source>
</evidence>
<feature type="chain" id="PRO_5003587274" description="RxLR effector protein" evidence="1">
    <location>
        <begin position="23"/>
        <end position="149"/>
    </location>
</feature>
<dbReference type="GeneID" id="94231373"/>
<feature type="signal peptide" evidence="1">
    <location>
        <begin position="1"/>
        <end position="22"/>
    </location>
</feature>
<dbReference type="EnsemblProtists" id="Phyra73469">
    <property type="protein sequence ID" value="Phyra73469"/>
    <property type="gene ID" value="Phyra73469"/>
</dbReference>
<reference evidence="3" key="1">
    <citation type="journal article" date="2006" name="Science">
        <title>Phytophthora genome sequences uncover evolutionary origins and mechanisms of pathogenesis.</title>
        <authorList>
            <person name="Tyler B.M."/>
            <person name="Tripathy S."/>
            <person name="Zhang X."/>
            <person name="Dehal P."/>
            <person name="Jiang R.H."/>
            <person name="Aerts A."/>
            <person name="Arredondo F.D."/>
            <person name="Baxter L."/>
            <person name="Bensasson D."/>
            <person name="Beynon J.L."/>
            <person name="Chapman J."/>
            <person name="Damasceno C.M."/>
            <person name="Dorrance A.E."/>
            <person name="Dou D."/>
            <person name="Dickerman A.W."/>
            <person name="Dubchak I.L."/>
            <person name="Garbelotto M."/>
            <person name="Gijzen M."/>
            <person name="Gordon S.G."/>
            <person name="Govers F."/>
            <person name="Grunwald N.J."/>
            <person name="Huang W."/>
            <person name="Ivors K.L."/>
            <person name="Jones R.W."/>
            <person name="Kamoun S."/>
            <person name="Krampis K."/>
            <person name="Lamour K.H."/>
            <person name="Lee M.K."/>
            <person name="McDonald W.H."/>
            <person name="Medina M."/>
            <person name="Meijer H.J."/>
            <person name="Nordberg E.K."/>
            <person name="Maclean D.J."/>
            <person name="Ospina-Giraldo M.D."/>
            <person name="Morris P.F."/>
            <person name="Phuntumart V."/>
            <person name="Putnam N.H."/>
            <person name="Rash S."/>
            <person name="Rose J.K."/>
            <person name="Sakihama Y."/>
            <person name="Salamov A.A."/>
            <person name="Savidor A."/>
            <person name="Scheuring C.F."/>
            <person name="Smith B.M."/>
            <person name="Sobral B.W."/>
            <person name="Terry A."/>
            <person name="Torto-Alalibo T.A."/>
            <person name="Win J."/>
            <person name="Xu Z."/>
            <person name="Zhang H."/>
            <person name="Grigoriev I.V."/>
            <person name="Rokhsar D.S."/>
            <person name="Boore J.L."/>
        </authorList>
    </citation>
    <scope>NUCLEOTIDE SEQUENCE [LARGE SCALE GENOMIC DNA]</scope>
    <source>
        <strain evidence="3">Pr102</strain>
    </source>
</reference>
<accession>H3GD56</accession>
<keyword evidence="1" id="KW-0732">Signal</keyword>
<dbReference type="RefSeq" id="XP_067741806.1">
    <property type="nucleotide sequence ID" value="XM_067895605.1"/>
</dbReference>
<keyword evidence="3" id="KW-1185">Reference proteome</keyword>
<evidence type="ECO:0000256" key="1">
    <source>
        <dbReference type="SAM" id="SignalP"/>
    </source>
</evidence>
<dbReference type="EMBL" id="DS566000">
    <property type="status" value="NOT_ANNOTATED_CDS"/>
    <property type="molecule type" value="Genomic_DNA"/>
</dbReference>
<dbReference type="AlphaFoldDB" id="H3GD56"/>
<evidence type="ECO:0008006" key="4">
    <source>
        <dbReference type="Google" id="ProtNLM"/>
    </source>
</evidence>